<dbReference type="SMART" id="SM00911">
    <property type="entry name" value="HWE_HK"/>
    <property type="match status" value="1"/>
</dbReference>
<dbReference type="OrthoDB" id="9767435at2"/>
<dbReference type="InterPro" id="IPR036890">
    <property type="entry name" value="HATPase_C_sf"/>
</dbReference>
<dbReference type="AlphaFoldDB" id="A0A495D1U3"/>
<evidence type="ECO:0000256" key="7">
    <source>
        <dbReference type="ARBA" id="ARBA00022840"/>
    </source>
</evidence>
<proteinExistence type="predicted"/>
<feature type="transmembrane region" description="Helical" evidence="9">
    <location>
        <begin position="287"/>
        <end position="309"/>
    </location>
</feature>
<evidence type="ECO:0000256" key="8">
    <source>
        <dbReference type="SAM" id="MobiDB-lite"/>
    </source>
</evidence>
<dbReference type="Gene3D" id="3.30.565.10">
    <property type="entry name" value="Histidine kinase-like ATPase, C-terminal domain"/>
    <property type="match status" value="1"/>
</dbReference>
<comment type="caution">
    <text evidence="11">The sequence shown here is derived from an EMBL/GenBank/DDBJ whole genome shotgun (WGS) entry which is preliminary data.</text>
</comment>
<feature type="domain" description="Histidine kinase" evidence="10">
    <location>
        <begin position="372"/>
        <end position="569"/>
    </location>
</feature>
<dbReference type="PROSITE" id="PS50109">
    <property type="entry name" value="HIS_KIN"/>
    <property type="match status" value="1"/>
</dbReference>
<dbReference type="RefSeq" id="WP_121211991.1">
    <property type="nucleotide sequence ID" value="NZ_RBIM01000006.1"/>
</dbReference>
<dbReference type="PANTHER" id="PTHR41523:SF8">
    <property type="entry name" value="ETHYLENE RESPONSE SENSOR PROTEIN"/>
    <property type="match status" value="1"/>
</dbReference>
<dbReference type="EMBL" id="RBIM01000006">
    <property type="protein sequence ID" value="RKQ95473.1"/>
    <property type="molecule type" value="Genomic_DNA"/>
</dbReference>
<dbReference type="Pfam" id="PF02518">
    <property type="entry name" value="HATPase_c"/>
    <property type="match status" value="1"/>
</dbReference>
<comment type="catalytic activity">
    <reaction evidence="1">
        <text>ATP + protein L-histidine = ADP + protein N-phospho-L-histidine.</text>
        <dbReference type="EC" id="2.7.13.3"/>
    </reaction>
</comment>
<keyword evidence="9" id="KW-0472">Membrane</keyword>
<evidence type="ECO:0000256" key="2">
    <source>
        <dbReference type="ARBA" id="ARBA00012438"/>
    </source>
</evidence>
<gene>
    <name evidence="11" type="ORF">C7435_2576</name>
</gene>
<evidence type="ECO:0000256" key="3">
    <source>
        <dbReference type="ARBA" id="ARBA00022553"/>
    </source>
</evidence>
<dbReference type="Gene3D" id="3.30.450.20">
    <property type="entry name" value="PAS domain"/>
    <property type="match status" value="2"/>
</dbReference>
<dbReference type="Proteomes" id="UP000273675">
    <property type="component" value="Unassembled WGS sequence"/>
</dbReference>
<accession>A0A495D1U3</accession>
<organism evidence="11 12">
    <name type="scientific">Maricaulis maris</name>
    <dbReference type="NCBI Taxonomy" id="74318"/>
    <lineage>
        <taxon>Bacteria</taxon>
        <taxon>Pseudomonadati</taxon>
        <taxon>Pseudomonadota</taxon>
        <taxon>Alphaproteobacteria</taxon>
        <taxon>Maricaulales</taxon>
        <taxon>Maricaulaceae</taxon>
        <taxon>Maricaulis</taxon>
    </lineage>
</organism>
<keyword evidence="7" id="KW-0067">ATP-binding</keyword>
<evidence type="ECO:0000313" key="12">
    <source>
        <dbReference type="Proteomes" id="UP000273675"/>
    </source>
</evidence>
<protein>
    <recommendedName>
        <fullName evidence="2">histidine kinase</fullName>
        <ecNumber evidence="2">2.7.13.3</ecNumber>
    </recommendedName>
</protein>
<dbReference type="InterPro" id="IPR011102">
    <property type="entry name" value="Sig_transdc_His_kinase_HWE"/>
</dbReference>
<dbReference type="InterPro" id="IPR011495">
    <property type="entry name" value="Sig_transdc_His_kin_sub2_dim/P"/>
</dbReference>
<dbReference type="GO" id="GO:0005524">
    <property type="term" value="F:ATP binding"/>
    <property type="evidence" value="ECO:0007669"/>
    <property type="project" value="UniProtKB-KW"/>
</dbReference>
<feature type="region of interest" description="Disordered" evidence="8">
    <location>
        <begin position="512"/>
        <end position="535"/>
    </location>
</feature>
<dbReference type="SUPFAM" id="SSF55874">
    <property type="entry name" value="ATPase domain of HSP90 chaperone/DNA topoisomerase II/histidine kinase"/>
    <property type="match status" value="1"/>
</dbReference>
<keyword evidence="4" id="KW-0808">Transferase</keyword>
<evidence type="ECO:0000313" key="11">
    <source>
        <dbReference type="EMBL" id="RKQ95473.1"/>
    </source>
</evidence>
<sequence>MRNGGRGLRSTVGLRLQLLGVLALSLLPLLLLAIAQGVVEFRSEVATQRDRLYAAGAQATEEFGAVLERAAGVASAIAAHPQSRLLHLYRCEVSLQSIATADPVYVSVRMIDPGGAVTCAATTGPERISEADQEWFDRLSAGVPEVFSHIQTSPKTGEPVIVAAHEIRDRGELVGAVALSVDVRTALGRVDISGFPASFALGLSDSEGNRVGLAEAETPLPDFELSPEQLNQARERGGPVTLRSSDAHTVMITPLAGEGIYLVVHGPTVMLDGWAGFDLVGTVLIPVLMWVMALVSVGFATDVFILRWISYLGRFARLYGAGRLDAQPVKASGAPSEVRAFAETMASMASALNERTLELERRVDERGALLREIHHRVKNNLQIIISLINIQAGRATDPVADEVLREMRGRINALAMIHRTLYEADDLRSVDMGEFLDLLASQLTAIASQPGRDIRLTTQVEPVVLEPDQAIPVALFVTEAVTNAYKYAFNARDEGEVLVALSRETDGSGYRVVIEDDGPGPDKTSGTSPGGGTGSSLMEAFAMQLGGRFVRETAGKRGCRVSLSFPAQADGVESADKAAARRKKRRAS</sequence>
<dbReference type="Pfam" id="PF07568">
    <property type="entry name" value="HisKA_2"/>
    <property type="match status" value="1"/>
</dbReference>
<dbReference type="CDD" id="cd12914">
    <property type="entry name" value="PDC1_DGC_like"/>
    <property type="match status" value="1"/>
</dbReference>
<dbReference type="PANTHER" id="PTHR41523">
    <property type="entry name" value="TWO-COMPONENT SYSTEM SENSOR PROTEIN"/>
    <property type="match status" value="1"/>
</dbReference>
<evidence type="ECO:0000256" key="6">
    <source>
        <dbReference type="ARBA" id="ARBA00022777"/>
    </source>
</evidence>
<evidence type="ECO:0000256" key="1">
    <source>
        <dbReference type="ARBA" id="ARBA00000085"/>
    </source>
</evidence>
<dbReference type="GO" id="GO:0004673">
    <property type="term" value="F:protein histidine kinase activity"/>
    <property type="evidence" value="ECO:0007669"/>
    <property type="project" value="UniProtKB-EC"/>
</dbReference>
<dbReference type="SMART" id="SM00387">
    <property type="entry name" value="HATPase_c"/>
    <property type="match status" value="1"/>
</dbReference>
<evidence type="ECO:0000256" key="5">
    <source>
        <dbReference type="ARBA" id="ARBA00022741"/>
    </source>
</evidence>
<evidence type="ECO:0000256" key="9">
    <source>
        <dbReference type="SAM" id="Phobius"/>
    </source>
</evidence>
<keyword evidence="5" id="KW-0547">Nucleotide-binding</keyword>
<keyword evidence="9" id="KW-0812">Transmembrane</keyword>
<evidence type="ECO:0000256" key="4">
    <source>
        <dbReference type="ARBA" id="ARBA00022679"/>
    </source>
</evidence>
<reference evidence="11 12" key="1">
    <citation type="submission" date="2018-10" db="EMBL/GenBank/DDBJ databases">
        <title>Genomic Encyclopedia of Type Strains, Phase IV (KMG-IV): sequencing the most valuable type-strain genomes for metagenomic binning, comparative biology and taxonomic classification.</title>
        <authorList>
            <person name="Goeker M."/>
        </authorList>
    </citation>
    <scope>NUCLEOTIDE SEQUENCE [LARGE SCALE GENOMIC DNA]</scope>
    <source>
        <strain evidence="11 12">DSM 4734</strain>
    </source>
</reference>
<dbReference type="InterPro" id="IPR003594">
    <property type="entry name" value="HATPase_dom"/>
</dbReference>
<keyword evidence="6 11" id="KW-0418">Kinase</keyword>
<evidence type="ECO:0000259" key="10">
    <source>
        <dbReference type="PROSITE" id="PS50109"/>
    </source>
</evidence>
<name>A0A495D1U3_9PROT</name>
<keyword evidence="3" id="KW-0597">Phosphoprotein</keyword>
<keyword evidence="9" id="KW-1133">Transmembrane helix</keyword>
<dbReference type="EC" id="2.7.13.3" evidence="2"/>
<dbReference type="InterPro" id="IPR005467">
    <property type="entry name" value="His_kinase_dom"/>
</dbReference>